<dbReference type="PROSITE" id="PS52016">
    <property type="entry name" value="TONB_DEPENDENT_REC_3"/>
    <property type="match status" value="1"/>
</dbReference>
<reference evidence="12 13" key="1">
    <citation type="journal article" date="1992" name="Int. J. Syst. Bacteriol.">
        <title>Sphingobacterium antarcticus sp. nov. a Psychrotrophic Bacterium from the Soils of Schirmacher Oasis, Antarctica.</title>
        <authorList>
            <person name="Shivaji S."/>
            <person name="Ray M.K."/>
            <person name="Rao N.S."/>
            <person name="Saiserr L."/>
            <person name="Jagannadham M.V."/>
            <person name="Kumar G.S."/>
            <person name="Reddy G."/>
            <person name="Bhargava P.M."/>
        </authorList>
    </citation>
    <scope>NUCLEOTIDE SEQUENCE [LARGE SCALE GENOMIC DNA]</scope>
    <source>
        <strain evidence="12 13">4BY</strain>
    </source>
</reference>
<gene>
    <name evidence="12" type="ORF">N180_16915</name>
</gene>
<keyword evidence="2 8" id="KW-0813">Transport</keyword>
<evidence type="ECO:0000256" key="5">
    <source>
        <dbReference type="ARBA" id="ARBA00023077"/>
    </source>
</evidence>
<dbReference type="RefSeq" id="WP_037441439.1">
    <property type="nucleotide sequence ID" value="NZ_JNFF01000063.1"/>
</dbReference>
<dbReference type="InterPro" id="IPR036942">
    <property type="entry name" value="Beta-barrel_TonB_sf"/>
</dbReference>
<proteinExistence type="inferred from homology"/>
<organism evidence="12 13">
    <name type="scientific">Pedobacter antarcticus 4BY</name>
    <dbReference type="NCBI Taxonomy" id="1358423"/>
    <lineage>
        <taxon>Bacteria</taxon>
        <taxon>Pseudomonadati</taxon>
        <taxon>Bacteroidota</taxon>
        <taxon>Sphingobacteriia</taxon>
        <taxon>Sphingobacteriales</taxon>
        <taxon>Sphingobacteriaceae</taxon>
        <taxon>Pedobacter</taxon>
    </lineage>
</organism>
<dbReference type="EMBL" id="JNFF01000063">
    <property type="protein sequence ID" value="KEQ29700.1"/>
    <property type="molecule type" value="Genomic_DNA"/>
</dbReference>
<evidence type="ECO:0000313" key="13">
    <source>
        <dbReference type="Proteomes" id="UP000028007"/>
    </source>
</evidence>
<dbReference type="InterPro" id="IPR039426">
    <property type="entry name" value="TonB-dep_rcpt-like"/>
</dbReference>
<dbReference type="InterPro" id="IPR023997">
    <property type="entry name" value="TonB-dep_OMP_SusC/RagA_CS"/>
</dbReference>
<evidence type="ECO:0000313" key="12">
    <source>
        <dbReference type="EMBL" id="KEQ29700.1"/>
    </source>
</evidence>
<protein>
    <submittedName>
        <fullName evidence="12">Membrane protein</fullName>
    </submittedName>
</protein>
<keyword evidence="7 8" id="KW-0998">Cell outer membrane</keyword>
<sequence length="1016" mass="111547">MNKTFTLFIICICLGFQTLAQQRKLTGTIKDRSDGMPLPGATILNLSTKETGIASSTGGYTLSANSGDKLQISYTGYRTAIITLSANQQDLHVNLDSDVSELSEVVITSALGIKRQAREMGSSAQLVSSSELNQGKTVNPLAGLASKVAGLRINMNDATSGKTEPLIQIRLRGSRSFNDAKNNPIYVVDGVPVPDIGRLNPNDIESITVLKGANAAALYGSEGVNGALMITTKKGAAGPGTINFSNSTLFSKAFLLPPAQNKFGQGQNGVYSPTQYESWGPAFDGTMKDLGLPLPDGSQPQAFYGAPSKDNRMDMFNTGSTIQNDLSFSGGDDKSTYFLSMQRVDINGVIPGDKSSRTGARFNGTRKFGKLNTSYNFNYIFSKRNTTPDGPWYNLYIQPANLDVAGLRNWKDENSAAHPLNYYTDATGAKNPFFLMDNNRNMSDLQTINGKIELDYEFTPWFSAVYRAGLYSTADETRTTTNKLASSSGNRNVNGSVYDGSNNFRRFNNDLMLNFKKQFGKFSTRLLLGQNVRMDNTKVTEIGSTNLLLPDLFNPGSRTGELGGLARIVKYRSLGSYGEFTAGYNNYLFLTVTGRNDMVSVLSKENQSYFYPGVSSSFVFTDAIPALKGKSFLSFGKVFASFNKTGNVTLDPYTLNNAYSQTNGFPFGSLVGYTPGLINPNPNIKPEFVKSFEAGLQLGFFDNRLNVEAAYVYSDSDGQIFEALTSSATGYNNTIVNSGRLTNSIIELSLNGDIVRNKDFRWNMGFNFTYINNKVKTLFAGLDEFRMFRQSYAVIGQSYPLLRVSDYAKYDGQVIVNKDGNTTTVADNTDLGTMVPPYQMGLSTRLDYKGFSVSAQFDSRLGGWLYSEVVPRMYTAGTHPATIAYDRQPFIFPNSVINTGTAKDPIYVKNTSVYSKGDKAFWDAQGKVQRNTAAKSDFLKLRELNINYTLPASLLKGQKVIKQASIGVVGTNLFIIRHKDNKFGDPESLYNQTDGYLSFRQIPPVRTFGFQLNVTL</sequence>
<dbReference type="NCBIfam" id="TIGR04057">
    <property type="entry name" value="SusC_RagA_signa"/>
    <property type="match status" value="1"/>
</dbReference>
<dbReference type="InterPro" id="IPR012910">
    <property type="entry name" value="Plug_dom"/>
</dbReference>
<name>A0A081PG77_9SPHI</name>
<evidence type="ECO:0000256" key="8">
    <source>
        <dbReference type="PROSITE-ProRule" id="PRU01360"/>
    </source>
</evidence>
<evidence type="ECO:0000256" key="9">
    <source>
        <dbReference type="RuleBase" id="RU003357"/>
    </source>
</evidence>
<evidence type="ECO:0000256" key="2">
    <source>
        <dbReference type="ARBA" id="ARBA00022448"/>
    </source>
</evidence>
<evidence type="ECO:0000259" key="10">
    <source>
        <dbReference type="Pfam" id="PF00593"/>
    </source>
</evidence>
<evidence type="ECO:0000256" key="1">
    <source>
        <dbReference type="ARBA" id="ARBA00004571"/>
    </source>
</evidence>
<dbReference type="InterPro" id="IPR037066">
    <property type="entry name" value="Plug_dom_sf"/>
</dbReference>
<dbReference type="AlphaFoldDB" id="A0A081PG77"/>
<evidence type="ECO:0000256" key="4">
    <source>
        <dbReference type="ARBA" id="ARBA00022692"/>
    </source>
</evidence>
<dbReference type="Pfam" id="PF07715">
    <property type="entry name" value="Plug"/>
    <property type="match status" value="1"/>
</dbReference>
<dbReference type="eggNOG" id="COG4206">
    <property type="taxonomic scope" value="Bacteria"/>
</dbReference>
<feature type="domain" description="TonB-dependent receptor-like beta-barrel" evidence="10">
    <location>
        <begin position="414"/>
        <end position="866"/>
    </location>
</feature>
<keyword evidence="13" id="KW-1185">Reference proteome</keyword>
<feature type="domain" description="TonB-dependent receptor plug" evidence="11">
    <location>
        <begin position="118"/>
        <end position="227"/>
    </location>
</feature>
<keyword evidence="6 8" id="KW-0472">Membrane</keyword>
<dbReference type="InterPro" id="IPR000531">
    <property type="entry name" value="Beta-barrel_TonB"/>
</dbReference>
<dbReference type="OrthoDB" id="9768177at2"/>
<keyword evidence="5 9" id="KW-0798">TonB box</keyword>
<dbReference type="SUPFAM" id="SSF49464">
    <property type="entry name" value="Carboxypeptidase regulatory domain-like"/>
    <property type="match status" value="1"/>
</dbReference>
<accession>A0A081PG77</accession>
<dbReference type="Gene3D" id="2.40.170.20">
    <property type="entry name" value="TonB-dependent receptor, beta-barrel domain"/>
    <property type="match status" value="1"/>
</dbReference>
<comment type="similarity">
    <text evidence="8 9">Belongs to the TonB-dependent receptor family.</text>
</comment>
<dbReference type="Pfam" id="PF00593">
    <property type="entry name" value="TonB_dep_Rec_b-barrel"/>
    <property type="match status" value="1"/>
</dbReference>
<evidence type="ECO:0000256" key="6">
    <source>
        <dbReference type="ARBA" id="ARBA00023136"/>
    </source>
</evidence>
<dbReference type="Proteomes" id="UP000028007">
    <property type="component" value="Unassembled WGS sequence"/>
</dbReference>
<dbReference type="InterPro" id="IPR008969">
    <property type="entry name" value="CarboxyPept-like_regulatory"/>
</dbReference>
<evidence type="ECO:0000256" key="3">
    <source>
        <dbReference type="ARBA" id="ARBA00022452"/>
    </source>
</evidence>
<dbReference type="GO" id="GO:0009279">
    <property type="term" value="C:cell outer membrane"/>
    <property type="evidence" value="ECO:0007669"/>
    <property type="project" value="UniProtKB-SubCell"/>
</dbReference>
<dbReference type="NCBIfam" id="TIGR04056">
    <property type="entry name" value="OMP_RagA_SusC"/>
    <property type="match status" value="1"/>
</dbReference>
<evidence type="ECO:0000256" key="7">
    <source>
        <dbReference type="ARBA" id="ARBA00023237"/>
    </source>
</evidence>
<dbReference type="Pfam" id="PF13715">
    <property type="entry name" value="CarbopepD_reg_2"/>
    <property type="match status" value="1"/>
</dbReference>
<keyword evidence="3 8" id="KW-1134">Transmembrane beta strand</keyword>
<keyword evidence="4 8" id="KW-0812">Transmembrane</keyword>
<evidence type="ECO:0000259" key="11">
    <source>
        <dbReference type="Pfam" id="PF07715"/>
    </source>
</evidence>
<comment type="subcellular location">
    <subcellularLocation>
        <location evidence="1 8">Cell outer membrane</location>
        <topology evidence="1 8">Multi-pass membrane protein</topology>
    </subcellularLocation>
</comment>
<dbReference type="Gene3D" id="2.170.130.10">
    <property type="entry name" value="TonB-dependent receptor, plug domain"/>
    <property type="match status" value="1"/>
</dbReference>
<dbReference type="SUPFAM" id="SSF56935">
    <property type="entry name" value="Porins"/>
    <property type="match status" value="1"/>
</dbReference>
<comment type="caution">
    <text evidence="12">The sequence shown here is derived from an EMBL/GenBank/DDBJ whole genome shotgun (WGS) entry which is preliminary data.</text>
</comment>
<dbReference type="InterPro" id="IPR023996">
    <property type="entry name" value="TonB-dep_OMP_SusC/RagA"/>
</dbReference>